<proteinExistence type="predicted"/>
<protein>
    <submittedName>
        <fullName evidence="1">Replication factor-A carboxy-terminal domain protein</fullName>
    </submittedName>
</protein>
<evidence type="ECO:0000313" key="2">
    <source>
        <dbReference type="Proteomes" id="UP000236291"/>
    </source>
</evidence>
<reference evidence="1 2" key="1">
    <citation type="journal article" date="2014" name="Am. J. Bot.">
        <title>Genome assembly and annotation for red clover (Trifolium pratense; Fabaceae).</title>
        <authorList>
            <person name="Istvanek J."/>
            <person name="Jaros M."/>
            <person name="Krenek A."/>
            <person name="Repkova J."/>
        </authorList>
    </citation>
    <scope>NUCLEOTIDE SEQUENCE [LARGE SCALE GENOMIC DNA]</scope>
    <source>
        <strain evidence="2">cv. Tatra</strain>
        <tissue evidence="1">Young leaves</tissue>
    </source>
</reference>
<dbReference type="EMBL" id="ASHM01027486">
    <property type="protein sequence ID" value="PNX74413.1"/>
    <property type="molecule type" value="Genomic_DNA"/>
</dbReference>
<sequence length="114" mass="13174">MVDVGRKSEIGKISCGVNWCRVIVIRHFPSQAEWGSFEIRMRSYNTQNKYIELSKQWCLTSSSVPKFDDVAELLPGKENLRIKARVVRMWRVPTFLNPAESISLEMVLIDEKVS</sequence>
<evidence type="ECO:0000313" key="1">
    <source>
        <dbReference type="EMBL" id="PNX74413.1"/>
    </source>
</evidence>
<dbReference type="AlphaFoldDB" id="A0A2K3L7C6"/>
<dbReference type="Proteomes" id="UP000236291">
    <property type="component" value="Unassembled WGS sequence"/>
</dbReference>
<name>A0A2K3L7C6_TRIPR</name>
<dbReference type="Gene3D" id="2.40.50.140">
    <property type="entry name" value="Nucleic acid-binding proteins"/>
    <property type="match status" value="1"/>
</dbReference>
<accession>A0A2K3L7C6</accession>
<comment type="caution">
    <text evidence="1">The sequence shown here is derived from an EMBL/GenBank/DDBJ whole genome shotgun (WGS) entry which is preliminary data.</text>
</comment>
<gene>
    <name evidence="1" type="ORF">L195_g030332</name>
</gene>
<organism evidence="1 2">
    <name type="scientific">Trifolium pratense</name>
    <name type="common">Red clover</name>
    <dbReference type="NCBI Taxonomy" id="57577"/>
    <lineage>
        <taxon>Eukaryota</taxon>
        <taxon>Viridiplantae</taxon>
        <taxon>Streptophyta</taxon>
        <taxon>Embryophyta</taxon>
        <taxon>Tracheophyta</taxon>
        <taxon>Spermatophyta</taxon>
        <taxon>Magnoliopsida</taxon>
        <taxon>eudicotyledons</taxon>
        <taxon>Gunneridae</taxon>
        <taxon>Pentapetalae</taxon>
        <taxon>rosids</taxon>
        <taxon>fabids</taxon>
        <taxon>Fabales</taxon>
        <taxon>Fabaceae</taxon>
        <taxon>Papilionoideae</taxon>
        <taxon>50 kb inversion clade</taxon>
        <taxon>NPAAA clade</taxon>
        <taxon>Hologalegina</taxon>
        <taxon>IRL clade</taxon>
        <taxon>Trifolieae</taxon>
        <taxon>Trifolium</taxon>
    </lineage>
</organism>
<reference evidence="1 2" key="2">
    <citation type="journal article" date="2017" name="Front. Plant Sci.">
        <title>Gene Classification and Mining of Molecular Markers Useful in Red Clover (Trifolium pratense) Breeding.</title>
        <authorList>
            <person name="Istvanek J."/>
            <person name="Dluhosova J."/>
            <person name="Dluhos P."/>
            <person name="Patkova L."/>
            <person name="Nedelnik J."/>
            <person name="Repkova J."/>
        </authorList>
    </citation>
    <scope>NUCLEOTIDE SEQUENCE [LARGE SCALE GENOMIC DNA]</scope>
    <source>
        <strain evidence="2">cv. Tatra</strain>
        <tissue evidence="1">Young leaves</tissue>
    </source>
</reference>
<dbReference type="InterPro" id="IPR012340">
    <property type="entry name" value="NA-bd_OB-fold"/>
</dbReference>